<dbReference type="GO" id="GO:0034389">
    <property type="term" value="P:lipid droplet organization"/>
    <property type="evidence" value="ECO:0007669"/>
    <property type="project" value="InterPro"/>
</dbReference>
<dbReference type="InterPro" id="IPR019388">
    <property type="entry name" value="FIT"/>
</dbReference>
<evidence type="ECO:0000313" key="10">
    <source>
        <dbReference type="EMBL" id="KAK2722897.1"/>
    </source>
</evidence>
<dbReference type="Proteomes" id="UP001187531">
    <property type="component" value="Unassembled WGS sequence"/>
</dbReference>
<feature type="transmembrane region" description="Helical" evidence="9">
    <location>
        <begin position="179"/>
        <end position="198"/>
    </location>
</feature>
<keyword evidence="2 9" id="KW-0812">Transmembrane</keyword>
<evidence type="ECO:0000256" key="5">
    <source>
        <dbReference type="ARBA" id="ARBA00022989"/>
    </source>
</evidence>
<evidence type="ECO:0008006" key="12">
    <source>
        <dbReference type="Google" id="ProtNLM"/>
    </source>
</evidence>
<dbReference type="GO" id="GO:0019915">
    <property type="term" value="P:lipid storage"/>
    <property type="evidence" value="ECO:0007669"/>
    <property type="project" value="InterPro"/>
</dbReference>
<keyword evidence="3" id="KW-0378">Hydrolase</keyword>
<organism evidence="10 11">
    <name type="scientific">Artemia franciscana</name>
    <name type="common">Brine shrimp</name>
    <name type="synonym">Artemia sanfranciscana</name>
    <dbReference type="NCBI Taxonomy" id="6661"/>
    <lineage>
        <taxon>Eukaryota</taxon>
        <taxon>Metazoa</taxon>
        <taxon>Ecdysozoa</taxon>
        <taxon>Arthropoda</taxon>
        <taxon>Crustacea</taxon>
        <taxon>Branchiopoda</taxon>
        <taxon>Anostraca</taxon>
        <taxon>Artemiidae</taxon>
        <taxon>Artemia</taxon>
    </lineage>
</organism>
<evidence type="ECO:0000256" key="9">
    <source>
        <dbReference type="SAM" id="Phobius"/>
    </source>
</evidence>
<dbReference type="InterPro" id="IPR046401">
    <property type="entry name" value="FITM1/2"/>
</dbReference>
<proteinExistence type="inferred from homology"/>
<evidence type="ECO:0000256" key="2">
    <source>
        <dbReference type="ARBA" id="ARBA00022692"/>
    </source>
</evidence>
<keyword evidence="7 9" id="KW-0472">Membrane</keyword>
<feature type="transmembrane region" description="Helical" evidence="9">
    <location>
        <begin position="286"/>
        <end position="304"/>
    </location>
</feature>
<dbReference type="AlphaFoldDB" id="A0AA88IL91"/>
<feature type="transmembrane region" description="Helical" evidence="9">
    <location>
        <begin position="257"/>
        <end position="280"/>
    </location>
</feature>
<feature type="transmembrane region" description="Helical" evidence="9">
    <location>
        <begin position="102"/>
        <end position="121"/>
    </location>
</feature>
<evidence type="ECO:0000256" key="3">
    <source>
        <dbReference type="ARBA" id="ARBA00022801"/>
    </source>
</evidence>
<feature type="region of interest" description="Disordered" evidence="8">
    <location>
        <begin position="1"/>
        <end position="34"/>
    </location>
</feature>
<feature type="compositionally biased region" description="Polar residues" evidence="8">
    <location>
        <begin position="1"/>
        <end position="23"/>
    </location>
</feature>
<keyword evidence="4" id="KW-0256">Endoplasmic reticulum</keyword>
<dbReference type="GO" id="GO:0008654">
    <property type="term" value="P:phospholipid biosynthetic process"/>
    <property type="evidence" value="ECO:0007669"/>
    <property type="project" value="TreeGrafter"/>
</dbReference>
<feature type="transmembrane region" description="Helical" evidence="9">
    <location>
        <begin position="63"/>
        <end position="82"/>
    </location>
</feature>
<keyword evidence="5 9" id="KW-1133">Transmembrane helix</keyword>
<gene>
    <name evidence="10" type="ORF">QYM36_003179</name>
</gene>
<keyword evidence="6" id="KW-0443">Lipid metabolism</keyword>
<dbReference type="GO" id="GO:0010945">
    <property type="term" value="F:coenzyme A diphosphatase activity"/>
    <property type="evidence" value="ECO:0007669"/>
    <property type="project" value="InterPro"/>
</dbReference>
<evidence type="ECO:0000256" key="7">
    <source>
        <dbReference type="ARBA" id="ARBA00023136"/>
    </source>
</evidence>
<evidence type="ECO:0000256" key="1">
    <source>
        <dbReference type="ARBA" id="ARBA00004477"/>
    </source>
</evidence>
<evidence type="ECO:0000256" key="8">
    <source>
        <dbReference type="SAM" id="MobiDB-lite"/>
    </source>
</evidence>
<name>A0AA88IL91_ARTSF</name>
<reference evidence="10" key="1">
    <citation type="submission" date="2023-07" db="EMBL/GenBank/DDBJ databases">
        <title>Chromosome-level genome assembly of Artemia franciscana.</title>
        <authorList>
            <person name="Jo E."/>
        </authorList>
    </citation>
    <scope>NUCLEOTIDE SEQUENCE</scope>
    <source>
        <tissue evidence="10">Whole body</tissue>
    </source>
</reference>
<comment type="caution">
    <text evidence="10">The sequence shown here is derived from an EMBL/GenBank/DDBJ whole genome shotgun (WGS) entry which is preliminary data.</text>
</comment>
<dbReference type="GO" id="GO:0005789">
    <property type="term" value="C:endoplasmic reticulum membrane"/>
    <property type="evidence" value="ECO:0007669"/>
    <property type="project" value="UniProtKB-SubCell"/>
</dbReference>
<evidence type="ECO:0000313" key="11">
    <source>
        <dbReference type="Proteomes" id="UP001187531"/>
    </source>
</evidence>
<protein>
    <recommendedName>
        <fullName evidence="12">FIT family protein</fullName>
    </recommendedName>
</protein>
<dbReference type="PANTHER" id="PTHR23129">
    <property type="entry name" value="ACYL-COENZYME A DIPHOSPHATASE FITM2"/>
    <property type="match status" value="1"/>
</dbReference>
<comment type="subcellular location">
    <subcellularLocation>
        <location evidence="1">Endoplasmic reticulum membrane</location>
        <topology evidence="1">Multi-pass membrane protein</topology>
    </subcellularLocation>
</comment>
<dbReference type="HAMAP" id="MF_03230">
    <property type="entry name" value="FITM2"/>
    <property type="match status" value="1"/>
</dbReference>
<sequence length="381" mass="43898">MPSPSSLTRRKSTPSSLKFTRNDQPPGGGTKPLPTPSSIQHVLLLMVVHLCRKYLFIEEHVKICVYLGSIFVGSIISDFAPFPRTYFSRKDNIFNTYFVKLSWAWTLLFVVSFIYMTARVYTCRNWDMIKRHLLRIVVATGIWYMCTMFFVKVENNYGMCSKPLKINDKYHCTSSGHKWYAFSISGHSFILIYCAMLIKEEAKALIGWDGIKDMIRNEEYSRSTDGKEETQLYKLSDEELSNLKDDYSYFTPYIRGVFIGMSLLSILWDVMLISTIMYFHSMIEKFLGGVISILMWFVTYRFWYRRKGISPGLPGEGNVGYMNPCNPLEASKMKRKASLISDRKDKDKVPTFVGMPIYSLRNQGLPHEGGSLDENSSKSIS</sequence>
<feature type="transmembrane region" description="Helical" evidence="9">
    <location>
        <begin position="133"/>
        <end position="151"/>
    </location>
</feature>
<dbReference type="PANTHER" id="PTHR23129:SF0">
    <property type="entry name" value="ACYL-COENZYME A DIPHOSPHATASE FITM2"/>
    <property type="match status" value="1"/>
</dbReference>
<accession>A0AA88IL91</accession>
<dbReference type="Pfam" id="PF10261">
    <property type="entry name" value="FIT"/>
    <property type="match status" value="2"/>
</dbReference>
<dbReference type="EMBL" id="JAVRJZ010000005">
    <property type="protein sequence ID" value="KAK2722897.1"/>
    <property type="molecule type" value="Genomic_DNA"/>
</dbReference>
<evidence type="ECO:0000256" key="4">
    <source>
        <dbReference type="ARBA" id="ARBA00022824"/>
    </source>
</evidence>
<keyword evidence="11" id="KW-1185">Reference proteome</keyword>
<evidence type="ECO:0000256" key="6">
    <source>
        <dbReference type="ARBA" id="ARBA00023098"/>
    </source>
</evidence>